<evidence type="ECO:0000313" key="2">
    <source>
        <dbReference type="EMBL" id="QSB05582.1"/>
    </source>
</evidence>
<dbReference type="EMBL" id="CP070496">
    <property type="protein sequence ID" value="QSB05582.1"/>
    <property type="molecule type" value="Genomic_DNA"/>
</dbReference>
<feature type="region of interest" description="Disordered" evidence="1">
    <location>
        <begin position="1"/>
        <end position="90"/>
    </location>
</feature>
<evidence type="ECO:0000256" key="1">
    <source>
        <dbReference type="SAM" id="MobiDB-lite"/>
    </source>
</evidence>
<evidence type="ECO:0000313" key="3">
    <source>
        <dbReference type="Proteomes" id="UP000662939"/>
    </source>
</evidence>
<dbReference type="Proteomes" id="UP000662939">
    <property type="component" value="Chromosome"/>
</dbReference>
<sequence>MSTPIYSTSSRSTGSTGSCDAATGSDRTTTTDLEGATASKTDDSAAMRANDVGTTVSGRATTSGRSRGKATESASSPRGTSIKPRDVASTKTTGAQVVEFSFDSSVYMVSPHPDKGAALALSLQGVSLVIPVATISLARGRIADIAWESPFAARTEQWREALLDRVITESAEAILGAAT</sequence>
<organism evidence="2 3">
    <name type="scientific">Natronoglycomyces albus</name>
    <dbReference type="NCBI Taxonomy" id="2811108"/>
    <lineage>
        <taxon>Bacteria</taxon>
        <taxon>Bacillati</taxon>
        <taxon>Actinomycetota</taxon>
        <taxon>Actinomycetes</taxon>
        <taxon>Glycomycetales</taxon>
        <taxon>Glycomycetaceae</taxon>
        <taxon>Natronoglycomyces</taxon>
    </lineage>
</organism>
<dbReference type="RefSeq" id="WP_213171592.1">
    <property type="nucleotide sequence ID" value="NZ_CP070496.1"/>
</dbReference>
<reference evidence="2" key="1">
    <citation type="submission" date="2021-02" db="EMBL/GenBank/DDBJ databases">
        <title>Natronoglycomyces albus gen. nov., sp. nov, a haloalkaliphilic actinobacterium from a soda solonchak soil.</title>
        <authorList>
            <person name="Sorokin D.Y."/>
            <person name="Khijniak T.V."/>
            <person name="Zakharycheva A.P."/>
            <person name="Boueva O.V."/>
            <person name="Ariskina E.V."/>
            <person name="Hahnke R.L."/>
            <person name="Bunk B."/>
            <person name="Sproer C."/>
            <person name="Schumann P."/>
            <person name="Evtushenko L.I."/>
            <person name="Kublanov I.V."/>
        </authorList>
    </citation>
    <scope>NUCLEOTIDE SEQUENCE</scope>
    <source>
        <strain evidence="2">DSM 106290</strain>
    </source>
</reference>
<protein>
    <submittedName>
        <fullName evidence="2">Uncharacterized protein</fullName>
    </submittedName>
</protein>
<gene>
    <name evidence="2" type="ORF">JQS30_01210</name>
</gene>
<dbReference type="KEGG" id="nav:JQS30_01210"/>
<keyword evidence="3" id="KW-1185">Reference proteome</keyword>
<accession>A0A895XPA4</accession>
<dbReference type="AlphaFoldDB" id="A0A895XPA4"/>
<name>A0A895XPA4_9ACTN</name>
<proteinExistence type="predicted"/>
<feature type="compositionally biased region" description="Polar residues" evidence="1">
    <location>
        <begin position="52"/>
        <end position="65"/>
    </location>
</feature>
<feature type="compositionally biased region" description="Low complexity" evidence="1">
    <location>
        <begin position="7"/>
        <end position="18"/>
    </location>
</feature>